<reference evidence="2 3" key="1">
    <citation type="journal article" date="2003" name="DNA Res.">
        <title>Complete genome structure of Gloeobacter violaceus PCC 7421, a cyanobacterium that lacks thylakoids.</title>
        <authorList>
            <person name="Nakamura Y."/>
            <person name="Kaneko T."/>
            <person name="Sato S."/>
            <person name="Mimuro M."/>
            <person name="Miyashita H."/>
            <person name="Tsuchiya T."/>
            <person name="Sasamoto S."/>
            <person name="Watanabe A."/>
            <person name="Kawashima K."/>
            <person name="Kishida Y."/>
            <person name="Kiyokawa C."/>
            <person name="Kohara M."/>
            <person name="Matsumoto M."/>
            <person name="Matsuno A."/>
            <person name="Nakazaki N."/>
            <person name="Shimpo S."/>
            <person name="Takeuchi C."/>
            <person name="Yamada M."/>
            <person name="Tabata S."/>
        </authorList>
    </citation>
    <scope>NUCLEOTIDE SEQUENCE [LARGE SCALE GENOMIC DNA]</scope>
    <source>
        <strain evidence="3">ATCC 29082 / PCC 7421</strain>
    </source>
</reference>
<dbReference type="KEGG" id="gvi:gll2596"/>
<sequence length="102" mass="10821">MKCKPATSFALGLLLPVALGALLPVSTLALTWGEVIGIGAGVTAVNTIRANNQTRGGYYPPEAEYGRGVNDGLKHLRYDNPRNSSAYDQGYQEGIRRASGGR</sequence>
<protein>
    <submittedName>
        <fullName evidence="2">Gll2596 protein</fullName>
    </submittedName>
</protein>
<dbReference type="eggNOG" id="ENOG5033JMK">
    <property type="taxonomic scope" value="Bacteria"/>
</dbReference>
<feature type="region of interest" description="Disordered" evidence="1">
    <location>
        <begin position="80"/>
        <end position="102"/>
    </location>
</feature>
<dbReference type="RefSeq" id="WP_011142590.1">
    <property type="nucleotide sequence ID" value="NC_005125.1"/>
</dbReference>
<accession>Q7NHE1</accession>
<dbReference type="InParanoid" id="Q7NHE1"/>
<gene>
    <name evidence="2" type="ordered locus">gll2596</name>
</gene>
<dbReference type="EMBL" id="BA000045">
    <property type="protein sequence ID" value="BAC90537.1"/>
    <property type="molecule type" value="Genomic_DNA"/>
</dbReference>
<dbReference type="EnsemblBacteria" id="BAC90537">
    <property type="protein sequence ID" value="BAC90537"/>
    <property type="gene ID" value="BAC90537"/>
</dbReference>
<name>Q7NHE1_GLOVI</name>
<organism evidence="2 3">
    <name type="scientific">Gloeobacter violaceus (strain ATCC 29082 / PCC 7421)</name>
    <dbReference type="NCBI Taxonomy" id="251221"/>
    <lineage>
        <taxon>Bacteria</taxon>
        <taxon>Bacillati</taxon>
        <taxon>Cyanobacteriota</taxon>
        <taxon>Cyanophyceae</taxon>
        <taxon>Gloeobacterales</taxon>
        <taxon>Gloeobacteraceae</taxon>
        <taxon>Gloeobacter</taxon>
    </lineage>
</organism>
<keyword evidence="3" id="KW-1185">Reference proteome</keyword>
<dbReference type="PhylomeDB" id="Q7NHE1"/>
<dbReference type="STRING" id="251221.gene:10760096"/>
<dbReference type="HOGENOM" id="CLU_2273385_0_0_3"/>
<dbReference type="Proteomes" id="UP000000557">
    <property type="component" value="Chromosome"/>
</dbReference>
<dbReference type="AlphaFoldDB" id="Q7NHE1"/>
<reference evidence="2 3" key="2">
    <citation type="journal article" date="2003" name="DNA Res.">
        <title>Complete genome structure of Gloeobacter violaceus PCC 7421, a cyanobacterium that lacks thylakoids (supplement).</title>
        <authorList>
            <person name="Nakamura Y."/>
            <person name="Kaneko T."/>
            <person name="Sato S."/>
            <person name="Mimuro M."/>
            <person name="Miyashita H."/>
            <person name="Tsuchiya T."/>
            <person name="Sasamoto S."/>
            <person name="Watanabe A."/>
            <person name="Kawashima K."/>
            <person name="Kishida Y."/>
            <person name="Kiyokawa C."/>
            <person name="Kohara M."/>
            <person name="Matsumoto M."/>
            <person name="Matsuno A."/>
            <person name="Nakazaki N."/>
            <person name="Shimpo S."/>
            <person name="Takeuchi C."/>
            <person name="Yamada M."/>
            <person name="Tabata S."/>
        </authorList>
    </citation>
    <scope>NUCLEOTIDE SEQUENCE [LARGE SCALE GENOMIC DNA]</scope>
    <source>
        <strain evidence="3">ATCC 29082 / PCC 7421</strain>
    </source>
</reference>
<proteinExistence type="predicted"/>
<evidence type="ECO:0000313" key="3">
    <source>
        <dbReference type="Proteomes" id="UP000000557"/>
    </source>
</evidence>
<dbReference type="OrthoDB" id="427477at2"/>
<evidence type="ECO:0000256" key="1">
    <source>
        <dbReference type="SAM" id="MobiDB-lite"/>
    </source>
</evidence>
<evidence type="ECO:0000313" key="2">
    <source>
        <dbReference type="EMBL" id="BAC90537.1"/>
    </source>
</evidence>